<evidence type="ECO:0008006" key="4">
    <source>
        <dbReference type="Google" id="ProtNLM"/>
    </source>
</evidence>
<evidence type="ECO:0000256" key="1">
    <source>
        <dbReference type="SAM" id="SignalP"/>
    </source>
</evidence>
<evidence type="ECO:0000313" key="3">
    <source>
        <dbReference type="Proteomes" id="UP000637720"/>
    </source>
</evidence>
<proteinExistence type="predicted"/>
<name>A0A8J3B7I8_9BACI</name>
<gene>
    <name evidence="2" type="ORF">GCM10007043_11250</name>
</gene>
<feature type="chain" id="PRO_5039290574" description="Lipoprotein" evidence="1">
    <location>
        <begin position="33"/>
        <end position="170"/>
    </location>
</feature>
<comment type="caution">
    <text evidence="2">The sequence shown here is derived from an EMBL/GenBank/DDBJ whole genome shotgun (WGS) entry which is preliminary data.</text>
</comment>
<keyword evidence="1" id="KW-0732">Signal</keyword>
<sequence>MAMTRQTRRKRLLVLGLLLGALLTGCSSGAGSDETANHAVHTAPNGDLREVTASIDDLPSFLRDKPEPIQETYRLAGQHADVLKWIPCTCGCGPSAGHRSNRDCFIHEIRPDGSVVWDDHATRCDICLRIAAEAAHMAESGKSVREIRQHIDATYGKYGPPTPTPQPPAS</sequence>
<evidence type="ECO:0000313" key="2">
    <source>
        <dbReference type="EMBL" id="GGJ98989.1"/>
    </source>
</evidence>
<reference evidence="2" key="2">
    <citation type="submission" date="2020-09" db="EMBL/GenBank/DDBJ databases">
        <authorList>
            <person name="Sun Q."/>
            <person name="Ohkuma M."/>
        </authorList>
    </citation>
    <scope>NUCLEOTIDE SEQUENCE</scope>
    <source>
        <strain evidence="2">JCM 14719</strain>
    </source>
</reference>
<feature type="signal peptide" evidence="1">
    <location>
        <begin position="1"/>
        <end position="32"/>
    </location>
</feature>
<accession>A0A8J3B7I8</accession>
<protein>
    <recommendedName>
        <fullName evidence="4">Lipoprotein</fullName>
    </recommendedName>
</protein>
<dbReference type="Proteomes" id="UP000637720">
    <property type="component" value="Unassembled WGS sequence"/>
</dbReference>
<dbReference type="EMBL" id="BMOF01000017">
    <property type="protein sequence ID" value="GGJ98989.1"/>
    <property type="molecule type" value="Genomic_DNA"/>
</dbReference>
<dbReference type="AlphaFoldDB" id="A0A8J3B7I8"/>
<dbReference type="InterPro" id="IPR025673">
    <property type="entry name" value="PCYCGC"/>
</dbReference>
<organism evidence="2 3">
    <name type="scientific">Calditerricola satsumensis</name>
    <dbReference type="NCBI Taxonomy" id="373054"/>
    <lineage>
        <taxon>Bacteria</taxon>
        <taxon>Bacillati</taxon>
        <taxon>Bacillota</taxon>
        <taxon>Bacilli</taxon>
        <taxon>Bacillales</taxon>
        <taxon>Bacillaceae</taxon>
        <taxon>Calditerricola</taxon>
    </lineage>
</organism>
<reference evidence="2" key="1">
    <citation type="journal article" date="2014" name="Int. J. Syst. Evol. Microbiol.">
        <title>Complete genome sequence of Corynebacterium casei LMG S-19264T (=DSM 44701T), isolated from a smear-ripened cheese.</title>
        <authorList>
            <consortium name="US DOE Joint Genome Institute (JGI-PGF)"/>
            <person name="Walter F."/>
            <person name="Albersmeier A."/>
            <person name="Kalinowski J."/>
            <person name="Ruckert C."/>
        </authorList>
    </citation>
    <scope>NUCLEOTIDE SEQUENCE</scope>
    <source>
        <strain evidence="2">JCM 14719</strain>
    </source>
</reference>
<dbReference type="PROSITE" id="PS51257">
    <property type="entry name" value="PROKAR_LIPOPROTEIN"/>
    <property type="match status" value="1"/>
</dbReference>
<dbReference type="Pfam" id="PF13798">
    <property type="entry name" value="PCYCGC"/>
    <property type="match status" value="1"/>
</dbReference>
<keyword evidence="3" id="KW-1185">Reference proteome</keyword>